<dbReference type="Pfam" id="PF07702">
    <property type="entry name" value="UTRA"/>
    <property type="match status" value="1"/>
</dbReference>
<dbReference type="CDD" id="cd07377">
    <property type="entry name" value="WHTH_GntR"/>
    <property type="match status" value="1"/>
</dbReference>
<dbReference type="Pfam" id="PF00392">
    <property type="entry name" value="GntR"/>
    <property type="match status" value="1"/>
</dbReference>
<dbReference type="PRINTS" id="PR00035">
    <property type="entry name" value="HTHGNTR"/>
</dbReference>
<dbReference type="GO" id="GO:0045892">
    <property type="term" value="P:negative regulation of DNA-templated transcription"/>
    <property type="evidence" value="ECO:0007669"/>
    <property type="project" value="TreeGrafter"/>
</dbReference>
<keyword evidence="2" id="KW-0238">DNA-binding</keyword>
<dbReference type="PANTHER" id="PTHR44846:SF1">
    <property type="entry name" value="MANNOSYL-D-GLYCERATE TRANSPORT_METABOLISM SYSTEM REPRESSOR MNGR-RELATED"/>
    <property type="match status" value="1"/>
</dbReference>
<dbReference type="Gene3D" id="1.10.10.10">
    <property type="entry name" value="Winged helix-like DNA-binding domain superfamily/Winged helix DNA-binding domain"/>
    <property type="match status" value="1"/>
</dbReference>
<dbReference type="SUPFAM" id="SSF46785">
    <property type="entry name" value="Winged helix' DNA-binding domain"/>
    <property type="match status" value="1"/>
</dbReference>
<dbReference type="Proteomes" id="UP000234289">
    <property type="component" value="Unassembled WGS sequence"/>
</dbReference>
<dbReference type="Gene3D" id="3.40.1410.10">
    <property type="entry name" value="Chorismate lyase-like"/>
    <property type="match status" value="1"/>
</dbReference>
<evidence type="ECO:0000256" key="4">
    <source>
        <dbReference type="SAM" id="MobiDB-lite"/>
    </source>
</evidence>
<name>A0A2H1K948_BREAU</name>
<protein>
    <submittedName>
        <fullName evidence="6">GntR family transcriptional regulator</fullName>
    </submittedName>
</protein>
<dbReference type="SMART" id="SM00866">
    <property type="entry name" value="UTRA"/>
    <property type="match status" value="1"/>
</dbReference>
<evidence type="ECO:0000313" key="7">
    <source>
        <dbReference type="Proteomes" id="UP000234289"/>
    </source>
</evidence>
<dbReference type="PROSITE" id="PS50949">
    <property type="entry name" value="HTH_GNTR"/>
    <property type="match status" value="1"/>
</dbReference>
<dbReference type="GO" id="GO:0003677">
    <property type="term" value="F:DNA binding"/>
    <property type="evidence" value="ECO:0007669"/>
    <property type="project" value="UniProtKB-KW"/>
</dbReference>
<keyword evidence="3" id="KW-0804">Transcription</keyword>
<evidence type="ECO:0000259" key="5">
    <source>
        <dbReference type="PROSITE" id="PS50949"/>
    </source>
</evidence>
<organism evidence="6 7">
    <name type="scientific">Brevibacterium aurantiacum</name>
    <dbReference type="NCBI Taxonomy" id="273384"/>
    <lineage>
        <taxon>Bacteria</taxon>
        <taxon>Bacillati</taxon>
        <taxon>Actinomycetota</taxon>
        <taxon>Actinomycetes</taxon>
        <taxon>Micrococcales</taxon>
        <taxon>Brevibacteriaceae</taxon>
        <taxon>Brevibacterium</taxon>
    </lineage>
</organism>
<dbReference type="InterPro" id="IPR050679">
    <property type="entry name" value="Bact_HTH_transcr_reg"/>
</dbReference>
<dbReference type="AlphaFoldDB" id="A0A2H1K948"/>
<dbReference type="SMART" id="SM00345">
    <property type="entry name" value="HTH_GNTR"/>
    <property type="match status" value="1"/>
</dbReference>
<proteinExistence type="predicted"/>
<dbReference type="GO" id="GO:0003700">
    <property type="term" value="F:DNA-binding transcription factor activity"/>
    <property type="evidence" value="ECO:0007669"/>
    <property type="project" value="InterPro"/>
</dbReference>
<evidence type="ECO:0000256" key="2">
    <source>
        <dbReference type="ARBA" id="ARBA00023125"/>
    </source>
</evidence>
<reference evidence="7" key="1">
    <citation type="submission" date="2017-03" db="EMBL/GenBank/DDBJ databases">
        <authorList>
            <person name="Monnet C."/>
        </authorList>
    </citation>
    <scope>NUCLEOTIDE SEQUENCE [LARGE SCALE GENOMIC DNA]</scope>
    <source>
        <strain evidence="7">CNRZ 920</strain>
    </source>
</reference>
<dbReference type="SUPFAM" id="SSF64288">
    <property type="entry name" value="Chorismate lyase-like"/>
    <property type="match status" value="1"/>
</dbReference>
<sequence length="272" mass="30110">MVKESTEVSVAAKDEGFGQTGAMASSGHIDSTGGNTGGNNNSGHRTLWAKVKADLEQRIKRGEFDNTFPGELELTKHYDVSRSTIRAALTPLRQEGLVTAQPGRPSEVVHVARERRFGPVYSLFAAVQKSGMTQRSTIDAAELRKDPEVAKRLGVGPDADLVHIARMRYADDEPLAIDRVWLTHEARGVLEQDLTHTALYDALQRCCNLTLTAGQETVHSVNLTSEQARRLHSQPDSAAFFIERLGKIDDRALEWRETLIRGDRFTVTTTYP</sequence>
<feature type="domain" description="HTH gntR-type" evidence="5">
    <location>
        <begin position="45"/>
        <end position="111"/>
    </location>
</feature>
<dbReference type="PANTHER" id="PTHR44846">
    <property type="entry name" value="MANNOSYL-D-GLYCERATE TRANSPORT/METABOLISM SYSTEM REPRESSOR MNGR-RELATED"/>
    <property type="match status" value="1"/>
</dbReference>
<dbReference type="InterPro" id="IPR036388">
    <property type="entry name" value="WH-like_DNA-bd_sf"/>
</dbReference>
<evidence type="ECO:0000256" key="3">
    <source>
        <dbReference type="ARBA" id="ARBA00023163"/>
    </source>
</evidence>
<dbReference type="InterPro" id="IPR011663">
    <property type="entry name" value="UTRA"/>
</dbReference>
<feature type="compositionally biased region" description="Basic and acidic residues" evidence="4">
    <location>
        <begin position="1"/>
        <end position="16"/>
    </location>
</feature>
<accession>A0A2H1K948</accession>
<feature type="region of interest" description="Disordered" evidence="4">
    <location>
        <begin position="1"/>
        <end position="42"/>
    </location>
</feature>
<dbReference type="InterPro" id="IPR000524">
    <property type="entry name" value="Tscrpt_reg_HTH_GntR"/>
</dbReference>
<evidence type="ECO:0000313" key="6">
    <source>
        <dbReference type="EMBL" id="SMX96088.1"/>
    </source>
</evidence>
<dbReference type="InterPro" id="IPR036390">
    <property type="entry name" value="WH_DNA-bd_sf"/>
</dbReference>
<dbReference type="InterPro" id="IPR028978">
    <property type="entry name" value="Chorismate_lyase_/UTRA_dom_sf"/>
</dbReference>
<keyword evidence="1" id="KW-0805">Transcription regulation</keyword>
<dbReference type="EMBL" id="FXZG01000020">
    <property type="protein sequence ID" value="SMX96088.1"/>
    <property type="molecule type" value="Genomic_DNA"/>
</dbReference>
<evidence type="ECO:0000256" key="1">
    <source>
        <dbReference type="ARBA" id="ARBA00023015"/>
    </source>
</evidence>
<gene>
    <name evidence="6" type="ORF">BAUR920_02932</name>
</gene>